<evidence type="ECO:0000256" key="3">
    <source>
        <dbReference type="ARBA" id="ARBA00004496"/>
    </source>
</evidence>
<dbReference type="GO" id="GO:0046872">
    <property type="term" value="F:metal ion binding"/>
    <property type="evidence" value="ECO:0007669"/>
    <property type="project" value="UniProtKB-KW"/>
</dbReference>
<dbReference type="KEGG" id="bse:Bsel_0067"/>
<comment type="caution">
    <text evidence="16">Lacks conserved residue(s) required for the propagation of feature annotation.</text>
</comment>
<dbReference type="NCBIfam" id="TIGR00671">
    <property type="entry name" value="baf"/>
    <property type="match status" value="1"/>
</dbReference>
<evidence type="ECO:0000256" key="8">
    <source>
        <dbReference type="ARBA" id="ARBA00022679"/>
    </source>
</evidence>
<gene>
    <name evidence="16" type="primary">coaX</name>
    <name evidence="17" type="ordered locus">Bsel_0067</name>
</gene>
<feature type="binding site" evidence="16">
    <location>
        <begin position="109"/>
        <end position="112"/>
    </location>
    <ligand>
        <name>substrate</name>
    </ligand>
</feature>
<evidence type="ECO:0000256" key="10">
    <source>
        <dbReference type="ARBA" id="ARBA00022777"/>
    </source>
</evidence>
<comment type="function">
    <text evidence="16">Catalyzes the phosphorylation of pantothenate (Pan), the first step in CoA biosynthesis.</text>
</comment>
<keyword evidence="9 16" id="KW-0547">Nucleotide-binding</keyword>
<dbReference type="EC" id="2.7.1.33" evidence="6 16"/>
<evidence type="ECO:0000256" key="2">
    <source>
        <dbReference type="ARBA" id="ARBA00001958"/>
    </source>
</evidence>
<comment type="cofactor">
    <cofactor evidence="16">
        <name>NH4(+)</name>
        <dbReference type="ChEBI" id="CHEBI:28938"/>
    </cofactor>
    <cofactor evidence="16">
        <name>K(+)</name>
        <dbReference type="ChEBI" id="CHEBI:29103"/>
    </cofactor>
    <text evidence="16">A monovalent cation. Ammonium or potassium.</text>
</comment>
<comment type="similarity">
    <text evidence="14 16">Belongs to the type III pantothenate kinase family.</text>
</comment>
<keyword evidence="16" id="KW-0479">Metal-binding</keyword>
<keyword evidence="12 16" id="KW-0630">Potassium</keyword>
<feature type="binding site" evidence="16">
    <location>
        <begin position="8"/>
        <end position="15"/>
    </location>
    <ligand>
        <name>ATP</name>
        <dbReference type="ChEBI" id="CHEBI:30616"/>
    </ligand>
</feature>
<keyword evidence="8 16" id="KW-0808">Transferase</keyword>
<dbReference type="Gene3D" id="3.30.420.40">
    <property type="match status" value="2"/>
</dbReference>
<reference evidence="17" key="1">
    <citation type="submission" date="2009-10" db="EMBL/GenBank/DDBJ databases">
        <title>Complete sequence of Bacillus selenitireducens MLS10.</title>
        <authorList>
            <consortium name="US DOE Joint Genome Institute"/>
            <person name="Lucas S."/>
            <person name="Copeland A."/>
            <person name="Lapidus A."/>
            <person name="Glavina del Rio T."/>
            <person name="Dalin E."/>
            <person name="Tice H."/>
            <person name="Bruce D."/>
            <person name="Goodwin L."/>
            <person name="Pitluck S."/>
            <person name="Sims D."/>
            <person name="Brettin T."/>
            <person name="Detter J.C."/>
            <person name="Han C."/>
            <person name="Larimer F."/>
            <person name="Land M."/>
            <person name="Hauser L."/>
            <person name="Kyrpides N."/>
            <person name="Ovchinnikova G."/>
            <person name="Stolz J."/>
        </authorList>
    </citation>
    <scope>NUCLEOTIDE SEQUENCE [LARGE SCALE GENOMIC DNA]</scope>
    <source>
        <strain evidence="17">MLS10</strain>
    </source>
</reference>
<dbReference type="SUPFAM" id="SSF53067">
    <property type="entry name" value="Actin-like ATPase domain"/>
    <property type="match status" value="2"/>
</dbReference>
<feature type="binding site" evidence="16">
    <location>
        <position position="134"/>
    </location>
    <ligand>
        <name>ATP</name>
        <dbReference type="ChEBI" id="CHEBI:30616"/>
    </ligand>
</feature>
<keyword evidence="13 16" id="KW-0173">Coenzyme A biosynthesis</keyword>
<keyword evidence="10 16" id="KW-0418">Kinase</keyword>
<keyword evidence="11 16" id="KW-0067">ATP-binding</keyword>
<dbReference type="HOGENOM" id="CLU_066627_1_0_9"/>
<proteinExistence type="inferred from homology"/>
<keyword evidence="7 16" id="KW-0963">Cytoplasm</keyword>
<dbReference type="CDD" id="cd24015">
    <property type="entry name" value="ASKHA_NBD_PanK-III"/>
    <property type="match status" value="1"/>
</dbReference>
<dbReference type="Pfam" id="PF03309">
    <property type="entry name" value="Pan_kinase"/>
    <property type="match status" value="1"/>
</dbReference>
<sequence length="255" mass="27968">MLMKLVMDIGNTTISIGLYKKQTRIAEWTVQTDYEKTVDEYGVLLGQLFMMNNLLTSEVKRIMVSSVVPPLDETIRQVCARYLAIEPVFVGPGVKTGLNISTENPREVGSDRIVNAVAALEHYTPPLIVVDFGTATTVCYVNAKRQYVGGVIAPGMSIAMDALYDKASKLPKIDLTATDSVIGRNTTDAMRSGYLYGYLGQMEGIVQRMKDEQGEATVVATGDHAVILGEHSRLIDHVHPHLTLDGLAILDERQP</sequence>
<dbReference type="NCBIfam" id="NF009848">
    <property type="entry name" value="PRK13318.1-6"/>
    <property type="match status" value="1"/>
</dbReference>
<accession>D6XV60</accession>
<evidence type="ECO:0000313" key="18">
    <source>
        <dbReference type="Proteomes" id="UP000000271"/>
    </source>
</evidence>
<evidence type="ECO:0000256" key="6">
    <source>
        <dbReference type="ARBA" id="ARBA00012102"/>
    </source>
</evidence>
<evidence type="ECO:0000256" key="13">
    <source>
        <dbReference type="ARBA" id="ARBA00022993"/>
    </source>
</evidence>
<evidence type="ECO:0000256" key="16">
    <source>
        <dbReference type="HAMAP-Rule" id="MF_01274"/>
    </source>
</evidence>
<feature type="active site" description="Proton acceptor" evidence="16">
    <location>
        <position position="111"/>
    </location>
</feature>
<evidence type="ECO:0000256" key="4">
    <source>
        <dbReference type="ARBA" id="ARBA00005225"/>
    </source>
</evidence>
<dbReference type="eggNOG" id="COG1521">
    <property type="taxonomic scope" value="Bacteria"/>
</dbReference>
<dbReference type="UniPathway" id="UPA00241">
    <property type="reaction ID" value="UER00352"/>
</dbReference>
<comment type="pathway">
    <text evidence="4 16">Cofactor biosynthesis; coenzyme A biosynthesis; CoA from (R)-pantothenate: step 1/5.</text>
</comment>
<evidence type="ECO:0000256" key="5">
    <source>
        <dbReference type="ARBA" id="ARBA00011738"/>
    </source>
</evidence>
<dbReference type="NCBIfam" id="NF009855">
    <property type="entry name" value="PRK13321.1"/>
    <property type="match status" value="1"/>
</dbReference>
<dbReference type="GO" id="GO:0005524">
    <property type="term" value="F:ATP binding"/>
    <property type="evidence" value="ECO:0007669"/>
    <property type="project" value="UniProtKB-UniRule"/>
</dbReference>
<comment type="subcellular location">
    <subcellularLocation>
        <location evidence="3 16">Cytoplasm</location>
    </subcellularLocation>
</comment>
<evidence type="ECO:0000256" key="14">
    <source>
        <dbReference type="ARBA" id="ARBA00038036"/>
    </source>
</evidence>
<evidence type="ECO:0000256" key="9">
    <source>
        <dbReference type="ARBA" id="ARBA00022741"/>
    </source>
</evidence>
<feature type="binding site" evidence="16">
    <location>
        <position position="131"/>
    </location>
    <ligand>
        <name>K(+)</name>
        <dbReference type="ChEBI" id="CHEBI:29103"/>
    </ligand>
</feature>
<protein>
    <recommendedName>
        <fullName evidence="15 16">Type III pantothenate kinase</fullName>
        <ecNumber evidence="6 16">2.7.1.33</ecNumber>
    </recommendedName>
    <alternativeName>
        <fullName evidence="16">PanK-III</fullName>
    </alternativeName>
    <alternativeName>
        <fullName evidence="16">Pantothenic acid kinase</fullName>
    </alternativeName>
</protein>
<dbReference type="AlphaFoldDB" id="D6XV60"/>
<dbReference type="PANTHER" id="PTHR34265:SF1">
    <property type="entry name" value="TYPE III PANTOTHENATE KINASE"/>
    <property type="match status" value="1"/>
</dbReference>
<organism evidence="17 18">
    <name type="scientific">Bacillus selenitireducens (strain ATCC 700615 / DSM 15326 / MLS10)</name>
    <dbReference type="NCBI Taxonomy" id="439292"/>
    <lineage>
        <taxon>Bacteria</taxon>
        <taxon>Bacillati</taxon>
        <taxon>Bacillota</taxon>
        <taxon>Bacilli</taxon>
        <taxon>Bacillales</taxon>
        <taxon>Bacillaceae</taxon>
        <taxon>Salisediminibacterium</taxon>
    </lineage>
</organism>
<dbReference type="GO" id="GO:0004594">
    <property type="term" value="F:pantothenate kinase activity"/>
    <property type="evidence" value="ECO:0007669"/>
    <property type="project" value="UniProtKB-UniRule"/>
</dbReference>
<evidence type="ECO:0000256" key="15">
    <source>
        <dbReference type="ARBA" id="ARBA00040883"/>
    </source>
</evidence>
<dbReference type="STRING" id="439292.Bsel_0067"/>
<dbReference type="GO" id="GO:0015937">
    <property type="term" value="P:coenzyme A biosynthetic process"/>
    <property type="evidence" value="ECO:0007669"/>
    <property type="project" value="UniProtKB-UniRule"/>
</dbReference>
<comment type="catalytic activity">
    <reaction evidence="1 16">
        <text>(R)-pantothenate + ATP = (R)-4'-phosphopantothenate + ADP + H(+)</text>
        <dbReference type="Rhea" id="RHEA:16373"/>
        <dbReference type="ChEBI" id="CHEBI:10986"/>
        <dbReference type="ChEBI" id="CHEBI:15378"/>
        <dbReference type="ChEBI" id="CHEBI:29032"/>
        <dbReference type="ChEBI" id="CHEBI:30616"/>
        <dbReference type="ChEBI" id="CHEBI:456216"/>
        <dbReference type="EC" id="2.7.1.33"/>
    </reaction>
</comment>
<name>D6XV60_BACIE</name>
<evidence type="ECO:0000256" key="7">
    <source>
        <dbReference type="ARBA" id="ARBA00022490"/>
    </source>
</evidence>
<dbReference type="Proteomes" id="UP000000271">
    <property type="component" value="Chromosome"/>
</dbReference>
<evidence type="ECO:0000256" key="11">
    <source>
        <dbReference type="ARBA" id="ARBA00022840"/>
    </source>
</evidence>
<evidence type="ECO:0000256" key="1">
    <source>
        <dbReference type="ARBA" id="ARBA00001206"/>
    </source>
</evidence>
<keyword evidence="18" id="KW-1185">Reference proteome</keyword>
<dbReference type="EMBL" id="CP001791">
    <property type="protein sequence ID" value="ADH97618.1"/>
    <property type="molecule type" value="Genomic_DNA"/>
</dbReference>
<evidence type="ECO:0000313" key="17">
    <source>
        <dbReference type="EMBL" id="ADH97618.1"/>
    </source>
</evidence>
<dbReference type="HAMAP" id="MF_01274">
    <property type="entry name" value="Pantothen_kinase_3"/>
    <property type="match status" value="1"/>
</dbReference>
<feature type="binding site" evidence="16">
    <location>
        <position position="186"/>
    </location>
    <ligand>
        <name>substrate</name>
    </ligand>
</feature>
<comment type="subunit">
    <text evidence="5 16">Homodimer.</text>
</comment>
<dbReference type="InterPro" id="IPR043129">
    <property type="entry name" value="ATPase_NBD"/>
</dbReference>
<evidence type="ECO:0000256" key="12">
    <source>
        <dbReference type="ARBA" id="ARBA00022958"/>
    </source>
</evidence>
<dbReference type="InterPro" id="IPR004619">
    <property type="entry name" value="Type_III_PanK"/>
</dbReference>
<comment type="cofactor">
    <cofactor evidence="2">
        <name>K(+)</name>
        <dbReference type="ChEBI" id="CHEBI:29103"/>
    </cofactor>
</comment>
<dbReference type="PANTHER" id="PTHR34265">
    <property type="entry name" value="TYPE III PANTOTHENATE KINASE"/>
    <property type="match status" value="1"/>
</dbReference>
<dbReference type="GO" id="GO:0005737">
    <property type="term" value="C:cytoplasm"/>
    <property type="evidence" value="ECO:0007669"/>
    <property type="project" value="UniProtKB-SubCell"/>
</dbReference>